<dbReference type="InterPro" id="IPR013424">
    <property type="entry name" value="Ice-binding_C"/>
</dbReference>
<accession>A0A552UAV8</accession>
<keyword evidence="1" id="KW-0812">Transmembrane</keyword>
<feature type="transmembrane region" description="Helical" evidence="1">
    <location>
        <begin position="98"/>
        <end position="115"/>
    </location>
</feature>
<gene>
    <name evidence="3" type="ORF">FMM06_15570</name>
</gene>
<evidence type="ECO:0000313" key="4">
    <source>
        <dbReference type="Proteomes" id="UP000317894"/>
    </source>
</evidence>
<evidence type="ECO:0000259" key="2">
    <source>
        <dbReference type="Pfam" id="PF07589"/>
    </source>
</evidence>
<proteinExistence type="predicted"/>
<keyword evidence="1" id="KW-1133">Transmembrane helix</keyword>
<dbReference type="AlphaFoldDB" id="A0A552UAV8"/>
<dbReference type="Pfam" id="PF07589">
    <property type="entry name" value="PEP-CTERM"/>
    <property type="match status" value="1"/>
</dbReference>
<comment type="caution">
    <text evidence="3">The sequence shown here is derived from an EMBL/GenBank/DDBJ whole genome shotgun (WGS) entry which is preliminary data.</text>
</comment>
<dbReference type="OrthoDB" id="7566375at2"/>
<dbReference type="NCBIfam" id="TIGR02595">
    <property type="entry name" value="PEP_CTERM"/>
    <property type="match status" value="1"/>
</dbReference>
<evidence type="ECO:0000313" key="3">
    <source>
        <dbReference type="EMBL" id="TRW15348.1"/>
    </source>
</evidence>
<dbReference type="Proteomes" id="UP000317894">
    <property type="component" value="Unassembled WGS sequence"/>
</dbReference>
<sequence length="123" mass="12841">MDGFDTTTTRGINNFGTVVGFGQAIDADTGDLGPVTGLIWFFNGTGYDGFLLDSLVDLPAGYTTYAAQAINDAGQIVGFGDTPDGVQRGYLLSMVPEPATWALLIGGFGMVGTALRRRRALAA</sequence>
<keyword evidence="4" id="KW-1185">Reference proteome</keyword>
<dbReference type="NCBIfam" id="NF035944">
    <property type="entry name" value="PEPxxWA-CTERM"/>
    <property type="match status" value="1"/>
</dbReference>
<name>A0A552UAV8_9SPHN</name>
<feature type="domain" description="Ice-binding protein C-terminal" evidence="2">
    <location>
        <begin position="95"/>
        <end position="118"/>
    </location>
</feature>
<organism evidence="3 4">
    <name type="scientific">Glacieibacterium frigidum</name>
    <dbReference type="NCBI Taxonomy" id="2593303"/>
    <lineage>
        <taxon>Bacteria</taxon>
        <taxon>Pseudomonadati</taxon>
        <taxon>Pseudomonadota</taxon>
        <taxon>Alphaproteobacteria</taxon>
        <taxon>Sphingomonadales</taxon>
        <taxon>Sphingosinicellaceae</taxon>
        <taxon>Glacieibacterium</taxon>
    </lineage>
</organism>
<reference evidence="3 4" key="1">
    <citation type="submission" date="2019-07" db="EMBL/GenBank/DDBJ databases">
        <title>Novel species isolated from glacier.</title>
        <authorList>
            <person name="Liu Q."/>
            <person name="Xin Y.-H."/>
        </authorList>
    </citation>
    <scope>NUCLEOTIDE SEQUENCE [LARGE SCALE GENOMIC DNA]</scope>
    <source>
        <strain evidence="3 4">LB1R16</strain>
    </source>
</reference>
<protein>
    <submittedName>
        <fullName evidence="3">PEP-CTERM sorting domain-containing protein</fullName>
    </submittedName>
</protein>
<dbReference type="EMBL" id="VJWA01000002">
    <property type="protein sequence ID" value="TRW15348.1"/>
    <property type="molecule type" value="Genomic_DNA"/>
</dbReference>
<evidence type="ECO:0000256" key="1">
    <source>
        <dbReference type="SAM" id="Phobius"/>
    </source>
</evidence>
<keyword evidence="1" id="KW-0472">Membrane</keyword>